<name>A0A838BS14_9HYPH</name>
<evidence type="ECO:0000313" key="2">
    <source>
        <dbReference type="Proteomes" id="UP000572984"/>
    </source>
</evidence>
<evidence type="ECO:0000313" key="1">
    <source>
        <dbReference type="EMBL" id="MBA1157772.1"/>
    </source>
</evidence>
<dbReference type="Proteomes" id="UP000572984">
    <property type="component" value="Unassembled WGS sequence"/>
</dbReference>
<dbReference type="EMBL" id="JACDXJ010000001">
    <property type="protein sequence ID" value="MBA1157772.1"/>
    <property type="molecule type" value="Genomic_DNA"/>
</dbReference>
<protein>
    <submittedName>
        <fullName evidence="1">Uncharacterized protein</fullName>
    </submittedName>
</protein>
<organism evidence="1 2">
    <name type="scientific">Microvirga mediterraneensis</name>
    <dbReference type="NCBI Taxonomy" id="2754695"/>
    <lineage>
        <taxon>Bacteria</taxon>
        <taxon>Pseudomonadati</taxon>
        <taxon>Pseudomonadota</taxon>
        <taxon>Alphaproteobacteria</taxon>
        <taxon>Hyphomicrobiales</taxon>
        <taxon>Methylobacteriaceae</taxon>
        <taxon>Microvirga</taxon>
    </lineage>
</organism>
<dbReference type="AlphaFoldDB" id="A0A838BS14"/>
<sequence>MADMKTALNILRGFSFMARTSSGDLNLASLHRKDRMCWSWAVTLRKYRGDEARRFALYRIPGFQERFVLATPWRALEVVVHHDMMLVNVA</sequence>
<dbReference type="RefSeq" id="WP_181053222.1">
    <property type="nucleotide sequence ID" value="NZ_JACDXJ010000001.1"/>
</dbReference>
<gene>
    <name evidence="1" type="ORF">H0S73_16800</name>
</gene>
<accession>A0A838BS14</accession>
<keyword evidence="2" id="KW-1185">Reference proteome</keyword>
<comment type="caution">
    <text evidence="1">The sequence shown here is derived from an EMBL/GenBank/DDBJ whole genome shotgun (WGS) entry which is preliminary data.</text>
</comment>
<proteinExistence type="predicted"/>
<reference evidence="1 2" key="1">
    <citation type="submission" date="2020-07" db="EMBL/GenBank/DDBJ databases">
        <title>Draft genome and description of Microvirga mediterraneensis Marseille-Q2068 sp. nov.</title>
        <authorList>
            <person name="Boxberger M."/>
        </authorList>
    </citation>
    <scope>NUCLEOTIDE SEQUENCE [LARGE SCALE GENOMIC DNA]</scope>
    <source>
        <strain evidence="1 2">Marseille-Q2068</strain>
    </source>
</reference>